<organism evidence="5">
    <name type="scientific">Sulfurimonas autotrophica</name>
    <dbReference type="NCBI Taxonomy" id="202747"/>
    <lineage>
        <taxon>Bacteria</taxon>
        <taxon>Pseudomonadati</taxon>
        <taxon>Campylobacterota</taxon>
        <taxon>Epsilonproteobacteria</taxon>
        <taxon>Campylobacterales</taxon>
        <taxon>Sulfurimonadaceae</taxon>
        <taxon>Sulfurimonas</taxon>
    </lineage>
</organism>
<evidence type="ECO:0000313" key="5">
    <source>
        <dbReference type="EMBL" id="HFB53577.1"/>
    </source>
</evidence>
<dbReference type="GO" id="GO:1902201">
    <property type="term" value="P:negative regulation of bacterial-type flagellum-dependent cell motility"/>
    <property type="evidence" value="ECO:0007669"/>
    <property type="project" value="TreeGrafter"/>
</dbReference>
<dbReference type="InterPro" id="IPR029787">
    <property type="entry name" value="Nucleotide_cyclase"/>
</dbReference>
<dbReference type="EC" id="2.7.7.65" evidence="1"/>
<evidence type="ECO:0000256" key="3">
    <source>
        <dbReference type="SAM" id="Phobius"/>
    </source>
</evidence>
<dbReference type="Pfam" id="PF00990">
    <property type="entry name" value="GGDEF"/>
    <property type="match status" value="1"/>
</dbReference>
<comment type="catalytic activity">
    <reaction evidence="2">
        <text>2 GTP = 3',3'-c-di-GMP + 2 diphosphate</text>
        <dbReference type="Rhea" id="RHEA:24898"/>
        <dbReference type="ChEBI" id="CHEBI:33019"/>
        <dbReference type="ChEBI" id="CHEBI:37565"/>
        <dbReference type="ChEBI" id="CHEBI:58805"/>
        <dbReference type="EC" id="2.7.7.65"/>
    </reaction>
</comment>
<dbReference type="FunFam" id="3.30.70.270:FF:000001">
    <property type="entry name" value="Diguanylate cyclase domain protein"/>
    <property type="match status" value="1"/>
</dbReference>
<feature type="transmembrane region" description="Helical" evidence="3">
    <location>
        <begin position="12"/>
        <end position="35"/>
    </location>
</feature>
<dbReference type="InterPro" id="IPR000160">
    <property type="entry name" value="GGDEF_dom"/>
</dbReference>
<dbReference type="InterPro" id="IPR050469">
    <property type="entry name" value="Diguanylate_Cyclase"/>
</dbReference>
<evidence type="ECO:0000256" key="1">
    <source>
        <dbReference type="ARBA" id="ARBA00012528"/>
    </source>
</evidence>
<feature type="transmembrane region" description="Helical" evidence="3">
    <location>
        <begin position="329"/>
        <end position="350"/>
    </location>
</feature>
<dbReference type="EMBL" id="DRNH01000133">
    <property type="protein sequence ID" value="HFB53577.1"/>
    <property type="molecule type" value="Genomic_DNA"/>
</dbReference>
<dbReference type="GO" id="GO:0052621">
    <property type="term" value="F:diguanylate cyclase activity"/>
    <property type="evidence" value="ECO:0007669"/>
    <property type="project" value="UniProtKB-EC"/>
</dbReference>
<proteinExistence type="predicted"/>
<dbReference type="GO" id="GO:0043709">
    <property type="term" value="P:cell adhesion involved in single-species biofilm formation"/>
    <property type="evidence" value="ECO:0007669"/>
    <property type="project" value="TreeGrafter"/>
</dbReference>
<dbReference type="PANTHER" id="PTHR45138">
    <property type="entry name" value="REGULATORY COMPONENTS OF SENSORY TRANSDUCTION SYSTEM"/>
    <property type="match status" value="1"/>
</dbReference>
<keyword evidence="3" id="KW-1133">Transmembrane helix</keyword>
<dbReference type="SUPFAM" id="SSF55073">
    <property type="entry name" value="Nucleotide cyclase"/>
    <property type="match status" value="1"/>
</dbReference>
<protein>
    <recommendedName>
        <fullName evidence="1">diguanylate cyclase</fullName>
        <ecNumber evidence="1">2.7.7.65</ecNumber>
    </recommendedName>
</protein>
<accession>A0A7C3GIW0</accession>
<dbReference type="AlphaFoldDB" id="A0A7C3GIW0"/>
<dbReference type="GO" id="GO:0005886">
    <property type="term" value="C:plasma membrane"/>
    <property type="evidence" value="ECO:0007669"/>
    <property type="project" value="TreeGrafter"/>
</dbReference>
<comment type="caution">
    <text evidence="5">The sequence shown here is derived from an EMBL/GenBank/DDBJ whole genome shotgun (WGS) entry which is preliminary data.</text>
</comment>
<dbReference type="SMART" id="SM00267">
    <property type="entry name" value="GGDEF"/>
    <property type="match status" value="1"/>
</dbReference>
<dbReference type="NCBIfam" id="TIGR00254">
    <property type="entry name" value="GGDEF"/>
    <property type="match status" value="1"/>
</dbReference>
<name>A0A7C3GIW0_9BACT</name>
<dbReference type="PROSITE" id="PS50887">
    <property type="entry name" value="GGDEF"/>
    <property type="match status" value="1"/>
</dbReference>
<reference evidence="5" key="1">
    <citation type="journal article" date="2020" name="mSystems">
        <title>Genome- and Community-Level Interaction Insights into Carbon Utilization and Element Cycling Functions of Hydrothermarchaeota in Hydrothermal Sediment.</title>
        <authorList>
            <person name="Zhou Z."/>
            <person name="Liu Y."/>
            <person name="Xu W."/>
            <person name="Pan J."/>
            <person name="Luo Z.H."/>
            <person name="Li M."/>
        </authorList>
    </citation>
    <scope>NUCLEOTIDE SEQUENCE [LARGE SCALE GENOMIC DNA]</scope>
    <source>
        <strain evidence="5">HyVt-507</strain>
    </source>
</reference>
<feature type="domain" description="GGDEF" evidence="4">
    <location>
        <begin position="393"/>
        <end position="522"/>
    </location>
</feature>
<dbReference type="Pfam" id="PF14827">
    <property type="entry name" value="dCache_3"/>
    <property type="match status" value="1"/>
</dbReference>
<dbReference type="InterPro" id="IPR043128">
    <property type="entry name" value="Rev_trsase/Diguanyl_cyclase"/>
</dbReference>
<dbReference type="PANTHER" id="PTHR45138:SF9">
    <property type="entry name" value="DIGUANYLATE CYCLASE DGCM-RELATED"/>
    <property type="match status" value="1"/>
</dbReference>
<evidence type="ECO:0000256" key="2">
    <source>
        <dbReference type="ARBA" id="ARBA00034247"/>
    </source>
</evidence>
<dbReference type="CDD" id="cd01949">
    <property type="entry name" value="GGDEF"/>
    <property type="match status" value="1"/>
</dbReference>
<sequence>MFFKNFFNRYKHPLLIGLIFFAVMESIVIVSTNYLKKKDINYYLNIFTNNLESHINMTNTHLSEMTQIFYEFKLDNQTINDIMAQAAATKDPQKRAKLRNKLFSLLNPEYTKMHRYGIRQLHFHLPGAISFLRFHRPNKYGDSLIGIRQTLEYVNKYRIPISAFEEGRIFNGFRNVYPIFKDKKFVGTVELSFSFNAMQDFLTKTDHTSYLFIVKQKVVTKKVFKSEEKNYKSSEFNGYDYDIKTLDNTMQMRLDKMHAINKIIAPKLTNKLARGESFSLYIHENDIYEDAPIIVSFIAVPNLNNKTVAYIINYQFADALNILIKNAQMVFIALSLLLFVIAIILMMYIYSEQKRREKIYANATHDALTGLYNRHAINSFFKQKIDEAKRYNKPLSILFCDIDFFKKINDTYGHDIGDFVLKSIASVLKNQLRSSDISARWGGEEFLVFLPETSLAEAIQIAQKLRKIIEDSLFSSVETVTCSFGVTELQADDTAESLLKRVDDLLYQAKENGRNRVESSLKD</sequence>
<dbReference type="Gene3D" id="3.30.70.270">
    <property type="match status" value="1"/>
</dbReference>
<evidence type="ECO:0000259" key="4">
    <source>
        <dbReference type="PROSITE" id="PS50887"/>
    </source>
</evidence>
<gene>
    <name evidence="5" type="ORF">ENJ67_02480</name>
</gene>
<dbReference type="InterPro" id="IPR029150">
    <property type="entry name" value="dCache_3"/>
</dbReference>
<keyword evidence="3" id="KW-0812">Transmembrane</keyword>
<dbReference type="Proteomes" id="UP000886390">
    <property type="component" value="Unassembled WGS sequence"/>
</dbReference>
<keyword evidence="3" id="KW-0472">Membrane</keyword>